<reference evidence="1 2" key="1">
    <citation type="submission" date="2018-08" db="EMBL/GenBank/DDBJ databases">
        <title>Genomic Encyclopedia of Archaeal and Bacterial Type Strains, Phase II (KMG-II): from individual species to whole genera.</title>
        <authorList>
            <person name="Goeker M."/>
        </authorList>
    </citation>
    <scope>NUCLEOTIDE SEQUENCE [LARGE SCALE GENOMIC DNA]</scope>
    <source>
        <strain evidence="1 2">DSM 45791</strain>
    </source>
</reference>
<gene>
    <name evidence="1" type="ORF">BCF44_101769</name>
</gene>
<sequence length="119" mass="12761">MPQRTTTPDPAAVASGGFRVDPAAIPGLRKVFTTALVKLDQQIEMAISDVRIRPWAGDPVSQQAASDFNNHASGGDSALDALQAYQRQLRGALDALTEVEQGYHTVEQDNTRLIQQGGC</sequence>
<dbReference type="Proteomes" id="UP000256269">
    <property type="component" value="Unassembled WGS sequence"/>
</dbReference>
<protein>
    <recommendedName>
        <fullName evidence="3">PE family protein</fullName>
    </recommendedName>
</protein>
<dbReference type="EMBL" id="QUNO01000001">
    <property type="protein sequence ID" value="REH55743.1"/>
    <property type="molecule type" value="Genomic_DNA"/>
</dbReference>
<dbReference type="OrthoDB" id="5189596at2"/>
<accession>A0A3E0IAH8</accession>
<evidence type="ECO:0008006" key="3">
    <source>
        <dbReference type="Google" id="ProtNLM"/>
    </source>
</evidence>
<evidence type="ECO:0000313" key="2">
    <source>
        <dbReference type="Proteomes" id="UP000256269"/>
    </source>
</evidence>
<dbReference type="RefSeq" id="WP_116172603.1">
    <property type="nucleotide sequence ID" value="NZ_CP144375.1"/>
</dbReference>
<organism evidence="1 2">
    <name type="scientific">Kutzneria buriramensis</name>
    <dbReference type="NCBI Taxonomy" id="1045776"/>
    <lineage>
        <taxon>Bacteria</taxon>
        <taxon>Bacillati</taxon>
        <taxon>Actinomycetota</taxon>
        <taxon>Actinomycetes</taxon>
        <taxon>Pseudonocardiales</taxon>
        <taxon>Pseudonocardiaceae</taxon>
        <taxon>Kutzneria</taxon>
    </lineage>
</organism>
<comment type="caution">
    <text evidence="1">The sequence shown here is derived from an EMBL/GenBank/DDBJ whole genome shotgun (WGS) entry which is preliminary data.</text>
</comment>
<proteinExistence type="predicted"/>
<evidence type="ECO:0000313" key="1">
    <source>
        <dbReference type="EMBL" id="REH55743.1"/>
    </source>
</evidence>
<dbReference type="AlphaFoldDB" id="A0A3E0IAH8"/>
<name>A0A3E0IAH8_9PSEU</name>
<keyword evidence="2" id="KW-1185">Reference proteome</keyword>